<feature type="compositionally biased region" description="Low complexity" evidence="1">
    <location>
        <begin position="154"/>
        <end position="184"/>
    </location>
</feature>
<feature type="signal peptide" evidence="3">
    <location>
        <begin position="1"/>
        <end position="19"/>
    </location>
</feature>
<gene>
    <name evidence="4" type="ORF">BDV95DRAFT_563299</name>
</gene>
<feature type="transmembrane region" description="Helical" evidence="2">
    <location>
        <begin position="206"/>
        <end position="230"/>
    </location>
</feature>
<proteinExistence type="predicted"/>
<dbReference type="AlphaFoldDB" id="A0A7C8IG83"/>
<accession>A0A7C8IG83</accession>
<name>A0A7C8IG83_9PLEO</name>
<keyword evidence="2" id="KW-0472">Membrane</keyword>
<evidence type="ECO:0008006" key="6">
    <source>
        <dbReference type="Google" id="ProtNLM"/>
    </source>
</evidence>
<protein>
    <recommendedName>
        <fullName evidence="6">Mid2 domain-containing protein</fullName>
    </recommendedName>
</protein>
<evidence type="ECO:0000313" key="5">
    <source>
        <dbReference type="Proteomes" id="UP000481861"/>
    </source>
</evidence>
<feature type="compositionally biased region" description="Basic residues" evidence="1">
    <location>
        <begin position="195"/>
        <end position="204"/>
    </location>
</feature>
<feature type="region of interest" description="Disordered" evidence="1">
    <location>
        <begin position="152"/>
        <end position="205"/>
    </location>
</feature>
<dbReference type="Proteomes" id="UP000481861">
    <property type="component" value="Unassembled WGS sequence"/>
</dbReference>
<keyword evidence="2" id="KW-1133">Transmembrane helix</keyword>
<evidence type="ECO:0000256" key="1">
    <source>
        <dbReference type="SAM" id="MobiDB-lite"/>
    </source>
</evidence>
<keyword evidence="2" id="KW-0812">Transmembrane</keyword>
<evidence type="ECO:0000313" key="4">
    <source>
        <dbReference type="EMBL" id="KAF2876052.1"/>
    </source>
</evidence>
<feature type="chain" id="PRO_5028947585" description="Mid2 domain-containing protein" evidence="3">
    <location>
        <begin position="20"/>
        <end position="289"/>
    </location>
</feature>
<keyword evidence="3" id="KW-0732">Signal</keyword>
<evidence type="ECO:0000256" key="3">
    <source>
        <dbReference type="SAM" id="SignalP"/>
    </source>
</evidence>
<organism evidence="4 5">
    <name type="scientific">Massariosphaeria phaeospora</name>
    <dbReference type="NCBI Taxonomy" id="100035"/>
    <lineage>
        <taxon>Eukaryota</taxon>
        <taxon>Fungi</taxon>
        <taxon>Dikarya</taxon>
        <taxon>Ascomycota</taxon>
        <taxon>Pezizomycotina</taxon>
        <taxon>Dothideomycetes</taxon>
        <taxon>Pleosporomycetidae</taxon>
        <taxon>Pleosporales</taxon>
        <taxon>Pleosporales incertae sedis</taxon>
        <taxon>Massariosphaeria</taxon>
    </lineage>
</organism>
<reference evidence="4 5" key="1">
    <citation type="submission" date="2020-01" db="EMBL/GenBank/DDBJ databases">
        <authorList>
            <consortium name="DOE Joint Genome Institute"/>
            <person name="Haridas S."/>
            <person name="Albert R."/>
            <person name="Binder M."/>
            <person name="Bloem J."/>
            <person name="Labutti K."/>
            <person name="Salamov A."/>
            <person name="Andreopoulos B."/>
            <person name="Baker S.E."/>
            <person name="Barry K."/>
            <person name="Bills G."/>
            <person name="Bluhm B.H."/>
            <person name="Cannon C."/>
            <person name="Castanera R."/>
            <person name="Culley D.E."/>
            <person name="Daum C."/>
            <person name="Ezra D."/>
            <person name="Gonzalez J.B."/>
            <person name="Henrissat B."/>
            <person name="Kuo A."/>
            <person name="Liang C."/>
            <person name="Lipzen A."/>
            <person name="Lutzoni F."/>
            <person name="Magnuson J."/>
            <person name="Mondo S."/>
            <person name="Nolan M."/>
            <person name="Ohm R."/>
            <person name="Pangilinan J."/>
            <person name="Park H.-J.H."/>
            <person name="Ramirez L."/>
            <person name="Alfaro M."/>
            <person name="Sun H."/>
            <person name="Tritt A."/>
            <person name="Yoshinaga Y."/>
            <person name="Zwiers L.-H.L."/>
            <person name="Turgeon B.G."/>
            <person name="Goodwin S.B."/>
            <person name="Spatafora J.W."/>
            <person name="Crous P.W."/>
            <person name="Grigoriev I.V."/>
        </authorList>
    </citation>
    <scope>NUCLEOTIDE SEQUENCE [LARGE SCALE GENOMIC DNA]</scope>
    <source>
        <strain evidence="4 5">CBS 611.86</strain>
    </source>
</reference>
<comment type="caution">
    <text evidence="4">The sequence shown here is derived from an EMBL/GenBank/DDBJ whole genome shotgun (WGS) entry which is preliminary data.</text>
</comment>
<keyword evidence="5" id="KW-1185">Reference proteome</keyword>
<sequence length="289" mass="30436">MYSLSRFTSLVLLVQQVFAAVRSTATVLTPTPSITQRALLRRANVTAGYYSMGPNSGTNLWLPLEYDPASEFFTTSGSLFTFCTSSEPCALASCGNGYLTYENGTVEDCLTSALECESIVSYTASGDTDPKSAFFCADNEYAPLSLYGKTEELTSTSPSTSSASITSTPTPSPTASSTPAPTSSDEPPLSDPARTKSKSKKGKPKAGVIAGSVIGSLALISLISAVLTFLRRRQAAQPKQAVEKTYYEHHDGSGDGVAGPAGVGSPVAQYTDEQRESMNALPEWRGVGQ</sequence>
<dbReference type="EMBL" id="JAADJZ010000004">
    <property type="protein sequence ID" value="KAF2876052.1"/>
    <property type="molecule type" value="Genomic_DNA"/>
</dbReference>
<evidence type="ECO:0000256" key="2">
    <source>
        <dbReference type="SAM" id="Phobius"/>
    </source>
</evidence>
<feature type="region of interest" description="Disordered" evidence="1">
    <location>
        <begin position="249"/>
        <end position="289"/>
    </location>
</feature>